<dbReference type="PANTHER" id="PTHR38039">
    <property type="entry name" value="TOXIN YOEB"/>
    <property type="match status" value="1"/>
</dbReference>
<dbReference type="GO" id="GO:0006401">
    <property type="term" value="P:RNA catabolic process"/>
    <property type="evidence" value="ECO:0007669"/>
    <property type="project" value="InterPro"/>
</dbReference>
<keyword evidence="5" id="KW-0378">Hydrolase</keyword>
<dbReference type="GO" id="GO:0004519">
    <property type="term" value="F:endonuclease activity"/>
    <property type="evidence" value="ECO:0007669"/>
    <property type="project" value="UniProtKB-KW"/>
</dbReference>
<keyword evidence="4" id="KW-0255">Endonuclease</keyword>
<evidence type="ECO:0000313" key="9">
    <source>
        <dbReference type="Proteomes" id="UP000598775"/>
    </source>
</evidence>
<sequence>MKLVFTPTAWAEYTQWQKTDRTMLSRVNRLLDDTLRHPATGIGKPETLRYDLSGVWSRRITEEHRLVYLADDEKVTVIQCRFHYQR</sequence>
<dbReference type="GO" id="GO:0016787">
    <property type="term" value="F:hydrolase activity"/>
    <property type="evidence" value="ECO:0007669"/>
    <property type="project" value="UniProtKB-KW"/>
</dbReference>
<evidence type="ECO:0000256" key="7">
    <source>
        <dbReference type="ARBA" id="ARBA00050056"/>
    </source>
</evidence>
<keyword evidence="9" id="KW-1185">Reference proteome</keyword>
<dbReference type="RefSeq" id="WP_188680017.1">
    <property type="nucleotide sequence ID" value="NZ_BMGP01000006.1"/>
</dbReference>
<protein>
    <recommendedName>
        <fullName evidence="7">Endoribonuclease YoeB</fullName>
    </recommendedName>
    <alternativeName>
        <fullName evidence="6">Putative mRNA interferase YoeB</fullName>
    </alternativeName>
</protein>
<dbReference type="Pfam" id="PF06769">
    <property type="entry name" value="YoeB_toxin"/>
    <property type="match status" value="1"/>
</dbReference>
<evidence type="ECO:0000256" key="6">
    <source>
        <dbReference type="ARBA" id="ARBA00030388"/>
    </source>
</evidence>
<dbReference type="AlphaFoldDB" id="A0A917BED2"/>
<organism evidence="8 9">
    <name type="scientific">Subtercola lobariae</name>
    <dbReference type="NCBI Taxonomy" id="1588641"/>
    <lineage>
        <taxon>Bacteria</taxon>
        <taxon>Bacillati</taxon>
        <taxon>Actinomycetota</taxon>
        <taxon>Actinomycetes</taxon>
        <taxon>Micrococcales</taxon>
        <taxon>Microbacteriaceae</taxon>
        <taxon>Subtercola</taxon>
    </lineage>
</organism>
<evidence type="ECO:0000256" key="2">
    <source>
        <dbReference type="ARBA" id="ARBA00022649"/>
    </source>
</evidence>
<reference evidence="8 9" key="1">
    <citation type="journal article" date="2014" name="Int. J. Syst. Evol. Microbiol.">
        <title>Complete genome sequence of Corynebacterium casei LMG S-19264T (=DSM 44701T), isolated from a smear-ripened cheese.</title>
        <authorList>
            <consortium name="US DOE Joint Genome Institute (JGI-PGF)"/>
            <person name="Walter F."/>
            <person name="Albersmeier A."/>
            <person name="Kalinowski J."/>
            <person name="Ruckert C."/>
        </authorList>
    </citation>
    <scope>NUCLEOTIDE SEQUENCE [LARGE SCALE GENOMIC DNA]</scope>
    <source>
        <strain evidence="8 9">CGMCC 1.12976</strain>
    </source>
</reference>
<evidence type="ECO:0000256" key="4">
    <source>
        <dbReference type="ARBA" id="ARBA00022759"/>
    </source>
</evidence>
<dbReference type="Proteomes" id="UP000598775">
    <property type="component" value="Unassembled WGS sequence"/>
</dbReference>
<evidence type="ECO:0000256" key="3">
    <source>
        <dbReference type="ARBA" id="ARBA00022722"/>
    </source>
</evidence>
<name>A0A917BED2_9MICO</name>
<evidence type="ECO:0000256" key="5">
    <source>
        <dbReference type="ARBA" id="ARBA00022801"/>
    </source>
</evidence>
<dbReference type="PANTHER" id="PTHR38039:SF1">
    <property type="entry name" value="TOXIN YOEB"/>
    <property type="match status" value="1"/>
</dbReference>
<proteinExistence type="inferred from homology"/>
<evidence type="ECO:0000313" key="8">
    <source>
        <dbReference type="EMBL" id="GGF36585.1"/>
    </source>
</evidence>
<keyword evidence="3" id="KW-0540">Nuclease</keyword>
<dbReference type="SUPFAM" id="SSF143011">
    <property type="entry name" value="RelE-like"/>
    <property type="match status" value="1"/>
</dbReference>
<keyword evidence="2" id="KW-1277">Toxin-antitoxin system</keyword>
<accession>A0A917BED2</accession>
<comment type="caution">
    <text evidence="8">The sequence shown here is derived from an EMBL/GenBank/DDBJ whole genome shotgun (WGS) entry which is preliminary data.</text>
</comment>
<evidence type="ECO:0000256" key="1">
    <source>
        <dbReference type="ARBA" id="ARBA00008172"/>
    </source>
</evidence>
<dbReference type="NCBIfam" id="TIGR02116">
    <property type="entry name" value="toxin_Txe_YoeB"/>
    <property type="match status" value="1"/>
</dbReference>
<dbReference type="GO" id="GO:0045892">
    <property type="term" value="P:negative regulation of DNA-templated transcription"/>
    <property type="evidence" value="ECO:0007669"/>
    <property type="project" value="TreeGrafter"/>
</dbReference>
<dbReference type="Gene3D" id="3.30.2310.20">
    <property type="entry name" value="RelE-like"/>
    <property type="match status" value="1"/>
</dbReference>
<dbReference type="EMBL" id="BMGP01000006">
    <property type="protein sequence ID" value="GGF36585.1"/>
    <property type="molecule type" value="Genomic_DNA"/>
</dbReference>
<dbReference type="InterPro" id="IPR009614">
    <property type="entry name" value="YoeB_toxin"/>
</dbReference>
<comment type="similarity">
    <text evidence="1">Belongs to the YoeB family.</text>
</comment>
<gene>
    <name evidence="8" type="primary">relE</name>
    <name evidence="8" type="ORF">GCM10011399_31880</name>
</gene>
<dbReference type="InterPro" id="IPR035093">
    <property type="entry name" value="RelE/ParE_toxin_dom_sf"/>
</dbReference>